<evidence type="ECO:0000313" key="2">
    <source>
        <dbReference type="EMBL" id="EGG05602.1"/>
    </source>
</evidence>
<dbReference type="KEGG" id="mlr:MELLADRAFT_107438"/>
<dbReference type="GeneID" id="18923174"/>
<accession>F4RPT2</accession>
<keyword evidence="3" id="KW-1185">Reference proteome</keyword>
<evidence type="ECO:0000256" key="1">
    <source>
        <dbReference type="SAM" id="MobiDB-lite"/>
    </source>
</evidence>
<feature type="compositionally biased region" description="Polar residues" evidence="1">
    <location>
        <begin position="70"/>
        <end position="86"/>
    </location>
</feature>
<dbReference type="VEuPathDB" id="FungiDB:MELLADRAFT_107438"/>
<dbReference type="Proteomes" id="UP000001072">
    <property type="component" value="Unassembled WGS sequence"/>
</dbReference>
<proteinExistence type="predicted"/>
<feature type="region of interest" description="Disordered" evidence="1">
    <location>
        <begin position="265"/>
        <end position="296"/>
    </location>
</feature>
<organism evidence="3">
    <name type="scientific">Melampsora larici-populina (strain 98AG31 / pathotype 3-4-7)</name>
    <name type="common">Poplar leaf rust fungus</name>
    <dbReference type="NCBI Taxonomy" id="747676"/>
    <lineage>
        <taxon>Eukaryota</taxon>
        <taxon>Fungi</taxon>
        <taxon>Dikarya</taxon>
        <taxon>Basidiomycota</taxon>
        <taxon>Pucciniomycotina</taxon>
        <taxon>Pucciniomycetes</taxon>
        <taxon>Pucciniales</taxon>
        <taxon>Melampsoraceae</taxon>
        <taxon>Melampsora</taxon>
    </lineage>
</organism>
<dbReference type="EMBL" id="GL883112">
    <property type="protein sequence ID" value="EGG05602.1"/>
    <property type="molecule type" value="Genomic_DNA"/>
</dbReference>
<reference evidence="3" key="1">
    <citation type="journal article" date="2011" name="Proc. Natl. Acad. Sci. U.S.A.">
        <title>Obligate biotrophy features unraveled by the genomic analysis of rust fungi.</title>
        <authorList>
            <person name="Duplessis S."/>
            <person name="Cuomo C.A."/>
            <person name="Lin Y.-C."/>
            <person name="Aerts A."/>
            <person name="Tisserant E."/>
            <person name="Veneault-Fourrey C."/>
            <person name="Joly D.L."/>
            <person name="Hacquard S."/>
            <person name="Amselem J."/>
            <person name="Cantarel B.L."/>
            <person name="Chiu R."/>
            <person name="Coutinho P.M."/>
            <person name="Feau N."/>
            <person name="Field M."/>
            <person name="Frey P."/>
            <person name="Gelhaye E."/>
            <person name="Goldberg J."/>
            <person name="Grabherr M.G."/>
            <person name="Kodira C.D."/>
            <person name="Kohler A."/>
            <person name="Kuees U."/>
            <person name="Lindquist E.A."/>
            <person name="Lucas S.M."/>
            <person name="Mago R."/>
            <person name="Mauceli E."/>
            <person name="Morin E."/>
            <person name="Murat C."/>
            <person name="Pangilinan J.L."/>
            <person name="Park R."/>
            <person name="Pearson M."/>
            <person name="Quesneville H."/>
            <person name="Rouhier N."/>
            <person name="Sakthikumar S."/>
            <person name="Salamov A.A."/>
            <person name="Schmutz J."/>
            <person name="Selles B."/>
            <person name="Shapiro H."/>
            <person name="Tanguay P."/>
            <person name="Tuskan G.A."/>
            <person name="Henrissat B."/>
            <person name="Van de Peer Y."/>
            <person name="Rouze P."/>
            <person name="Ellis J.G."/>
            <person name="Dodds P.N."/>
            <person name="Schein J.E."/>
            <person name="Zhong S."/>
            <person name="Hamelin R.C."/>
            <person name="Grigoriev I.V."/>
            <person name="Szabo L.J."/>
            <person name="Martin F."/>
        </authorList>
    </citation>
    <scope>NUCLEOTIDE SEQUENCE [LARGE SCALE GENOMIC DNA]</scope>
    <source>
        <strain evidence="3">98AG31 / pathotype 3-4-7</strain>
    </source>
</reference>
<name>F4RPT2_MELLP</name>
<dbReference type="OrthoDB" id="3247418at2759"/>
<feature type="region of interest" description="Disordered" evidence="1">
    <location>
        <begin position="224"/>
        <end position="249"/>
    </location>
</feature>
<feature type="region of interest" description="Disordered" evidence="1">
    <location>
        <begin position="65"/>
        <end position="86"/>
    </location>
</feature>
<dbReference type="InParanoid" id="F4RPT2"/>
<dbReference type="HOGENOM" id="CLU_053005_0_0_1"/>
<dbReference type="AlphaFoldDB" id="F4RPT2"/>
<evidence type="ECO:0000313" key="3">
    <source>
        <dbReference type="Proteomes" id="UP000001072"/>
    </source>
</evidence>
<protein>
    <submittedName>
        <fullName evidence="2">Uncharacterized protein</fullName>
    </submittedName>
</protein>
<feature type="compositionally biased region" description="Polar residues" evidence="1">
    <location>
        <begin position="265"/>
        <end position="286"/>
    </location>
</feature>
<dbReference type="RefSeq" id="XP_007411091.1">
    <property type="nucleotide sequence ID" value="XM_007411029.1"/>
</dbReference>
<gene>
    <name evidence="2" type="ORF">MELLADRAFT_107438</name>
</gene>
<sequence>MRMPTLIPCHCTDCQKNAYQHPQTNDQVYGTLWRPANHKKHVKGFATRITHTTQKASLSFDISESESTDLTDTQSPSQDPQKSSTESIYSPTYYDTFRRWKPSDLAYFLMITCLHIIKNISVKAATICLHVIGVVSSFNTDRTSSHINLPKTMSTCLDGLRIEPKIRRTVCCPKCFKLYYEDNIPKFCTYQATPRSRKNADASEVVELDTESVASDIYMEEGFDNAASATPGPEMGSSSPPPTPRHLSAESNDKLLSAFEDMNLGNQSCPATSPTDDQATQEQTAISSEDEELDEDFSDCEDACDDELGWKLFDDAQNLATLQDITKNIRLPSWVGRVPSTVGTRKGGKLKADEWVILYQVMMIPAIISVLHKDGNATKFTDHNFSNLQNTTASITSDIARTYGEPKKNGQTWRHILLNLGSSPGK</sequence>